<dbReference type="CDD" id="cd06532">
    <property type="entry name" value="Glyco_transf_25"/>
    <property type="match status" value="1"/>
</dbReference>
<accession>A0A2D0JJ56</accession>
<protein>
    <recommendedName>
        <fullName evidence="1">Glycosyl transferase family 25 domain-containing protein</fullName>
    </recommendedName>
</protein>
<keyword evidence="3" id="KW-1185">Reference proteome</keyword>
<dbReference type="Proteomes" id="UP000221980">
    <property type="component" value="Unassembled WGS sequence"/>
</dbReference>
<comment type="caution">
    <text evidence="2">The sequence shown here is derived from an EMBL/GenBank/DDBJ whole genome shotgun (WGS) entry which is preliminary data.</text>
</comment>
<name>A0A2D0JJ56_9GAMM</name>
<dbReference type="OrthoDB" id="9816113at2"/>
<feature type="domain" description="Glycosyl transferase family 25" evidence="1">
    <location>
        <begin position="2"/>
        <end position="174"/>
    </location>
</feature>
<reference evidence="2 3" key="1">
    <citation type="journal article" date="2017" name="Nat. Microbiol.">
        <title>Natural product diversity associated with the nematode symbionts Photorhabdus and Xenorhabdus.</title>
        <authorList>
            <person name="Tobias N.J."/>
            <person name="Wolff H."/>
            <person name="Djahanschiri B."/>
            <person name="Grundmann F."/>
            <person name="Kronenwerth M."/>
            <person name="Shi Y.M."/>
            <person name="Simonyi S."/>
            <person name="Grun P."/>
            <person name="Shapiro-Ilan D."/>
            <person name="Pidot S.J."/>
            <person name="Stinear T.P."/>
            <person name="Ebersberger I."/>
            <person name="Bode H.B."/>
        </authorList>
    </citation>
    <scope>NUCLEOTIDE SEQUENCE [LARGE SCALE GENOMIC DNA]</scope>
    <source>
        <strain evidence="2 3">DSM 17902</strain>
    </source>
</reference>
<dbReference type="Pfam" id="PF01755">
    <property type="entry name" value="Glyco_transf_25"/>
    <property type="match status" value="1"/>
</dbReference>
<dbReference type="InterPro" id="IPR002654">
    <property type="entry name" value="Glyco_trans_25"/>
</dbReference>
<gene>
    <name evidence="2" type="ORF">Xmir_04389</name>
</gene>
<dbReference type="EMBL" id="NITZ01000063">
    <property type="protein sequence ID" value="PHM44705.1"/>
    <property type="molecule type" value="Genomic_DNA"/>
</dbReference>
<dbReference type="RefSeq" id="WP_099116092.1">
    <property type="nucleotide sequence ID" value="NZ_CAWNQI010000099.1"/>
</dbReference>
<evidence type="ECO:0000313" key="2">
    <source>
        <dbReference type="EMBL" id="PHM44705.1"/>
    </source>
</evidence>
<proteinExistence type="predicted"/>
<organism evidence="2 3">
    <name type="scientific">Xenorhabdus miraniensis</name>
    <dbReference type="NCBI Taxonomy" id="351674"/>
    <lineage>
        <taxon>Bacteria</taxon>
        <taxon>Pseudomonadati</taxon>
        <taxon>Pseudomonadota</taxon>
        <taxon>Gammaproteobacteria</taxon>
        <taxon>Enterobacterales</taxon>
        <taxon>Morganellaceae</taxon>
        <taxon>Xenorhabdus</taxon>
    </lineage>
</organism>
<evidence type="ECO:0000313" key="3">
    <source>
        <dbReference type="Proteomes" id="UP000221980"/>
    </source>
</evidence>
<dbReference type="AlphaFoldDB" id="A0A2D0JJ56"/>
<evidence type="ECO:0000259" key="1">
    <source>
        <dbReference type="Pfam" id="PF01755"/>
    </source>
</evidence>
<sequence length="249" mass="28523">MKIFVINLEKDIDRKLSIQNQLEKVSLDAEFITGVYGRGLSDEQIKKICPDFNKIYLTLGEVGCSMSHLNVYKKIIDNNIPISLVLEDDVIFDNNLTAVLSSLEKDPQALSSNPFVFLLNKTNEYFDSFKKPLTDEHTIVNVIDSAGAFGYILNLAAAKNLYQYLQPVRFVADEWKIFREHNVIKLKGIIPPPITHSSPHSLNSSIGERKYSLTKLDKKNRKCDIITKIKLTLWRVFIRAWLKKVKLSH</sequence>